<sequence length="369" mass="40774">METNGNQKVSCIANYAYDASEPDELTIRPGEVLRDVERLPGGWWRGELRGRRGMFPDNFVEEGWWQGRRQGRVGVFPSNFVVMLDAQPAPFEPPPYEPVPALPPKPVKELCRVLFPYTAVNEDELTLAEGEIVTIVSKEAPDRGWWRGEINGRIGLFPDNFVQLLPPVTHEPMEEKKPDRPPSKNSIYPILNKYSEKTATVKELTTSKISMHKENSVSKENSTQNTITHTNKSESEKLIHNETVIDGTPEQVKKPPVPLKKSPTPTSGVTGLLSGLKSKMLSSDKEKSATTVSSGSSSGGEWDRPDGGAASRAASTNNNTNTNTFDHVERHSILNDPRAGSSSGQAGRRADRRRESRRDKAAHARVGEA</sequence>
<proteinExistence type="predicted"/>
<accession>A0ACC0JJ91</accession>
<organism evidence="1 2">
    <name type="scientific">Choristoneura fumiferana</name>
    <name type="common">Spruce budworm moth</name>
    <name type="synonym">Archips fumiferana</name>
    <dbReference type="NCBI Taxonomy" id="7141"/>
    <lineage>
        <taxon>Eukaryota</taxon>
        <taxon>Metazoa</taxon>
        <taxon>Ecdysozoa</taxon>
        <taxon>Arthropoda</taxon>
        <taxon>Hexapoda</taxon>
        <taxon>Insecta</taxon>
        <taxon>Pterygota</taxon>
        <taxon>Neoptera</taxon>
        <taxon>Endopterygota</taxon>
        <taxon>Lepidoptera</taxon>
        <taxon>Glossata</taxon>
        <taxon>Ditrysia</taxon>
        <taxon>Tortricoidea</taxon>
        <taxon>Tortricidae</taxon>
        <taxon>Tortricinae</taxon>
        <taxon>Choristoneura</taxon>
    </lineage>
</organism>
<comment type="caution">
    <text evidence="1">The sequence shown here is derived from an EMBL/GenBank/DDBJ whole genome shotgun (WGS) entry which is preliminary data.</text>
</comment>
<name>A0ACC0JJ91_CHOFU</name>
<protein>
    <submittedName>
        <fullName evidence="1">Uncharacterized protein</fullName>
    </submittedName>
</protein>
<gene>
    <name evidence="1" type="ORF">MSG28_002771</name>
</gene>
<reference evidence="1 2" key="1">
    <citation type="journal article" date="2022" name="Genome Biol. Evol.">
        <title>The Spruce Budworm Genome: Reconstructing the Evolutionary History of Antifreeze Proteins.</title>
        <authorList>
            <person name="Beliveau C."/>
            <person name="Gagne P."/>
            <person name="Picq S."/>
            <person name="Vernygora O."/>
            <person name="Keeling C.I."/>
            <person name="Pinkney K."/>
            <person name="Doucet D."/>
            <person name="Wen F."/>
            <person name="Johnston J.S."/>
            <person name="Maaroufi H."/>
            <person name="Boyle B."/>
            <person name="Laroche J."/>
            <person name="Dewar K."/>
            <person name="Juretic N."/>
            <person name="Blackburn G."/>
            <person name="Nisole A."/>
            <person name="Brunet B."/>
            <person name="Brandao M."/>
            <person name="Lumley L."/>
            <person name="Duan J."/>
            <person name="Quan G."/>
            <person name="Lucarotti C.J."/>
            <person name="Roe A.D."/>
            <person name="Sperling F.A.H."/>
            <person name="Levesque R.C."/>
            <person name="Cusson M."/>
        </authorList>
    </citation>
    <scope>NUCLEOTIDE SEQUENCE [LARGE SCALE GENOMIC DNA]</scope>
    <source>
        <strain evidence="1">Glfc:IPQL:Cfum</strain>
    </source>
</reference>
<evidence type="ECO:0000313" key="1">
    <source>
        <dbReference type="EMBL" id="KAI8424188.1"/>
    </source>
</evidence>
<dbReference type="Proteomes" id="UP001064048">
    <property type="component" value="Chromosome 4"/>
</dbReference>
<evidence type="ECO:0000313" key="2">
    <source>
        <dbReference type="Proteomes" id="UP001064048"/>
    </source>
</evidence>
<dbReference type="EMBL" id="CM046104">
    <property type="protein sequence ID" value="KAI8424188.1"/>
    <property type="molecule type" value="Genomic_DNA"/>
</dbReference>
<keyword evidence="2" id="KW-1185">Reference proteome</keyword>